<dbReference type="STRING" id="285983.UB32_12410"/>
<accession>A0A3R9KXF3</accession>
<gene>
    <name evidence="2" type="ORF">EJA10_07395</name>
</gene>
<dbReference type="EMBL" id="RSFW01000009">
    <property type="protein sequence ID" value="RSD28269.1"/>
    <property type="molecule type" value="Genomic_DNA"/>
</dbReference>
<dbReference type="Proteomes" id="UP000279911">
    <property type="component" value="Unassembled WGS sequence"/>
</dbReference>
<dbReference type="AlphaFoldDB" id="A0A3R9KXF3"/>
<feature type="compositionally biased region" description="Basic and acidic residues" evidence="1">
    <location>
        <begin position="414"/>
        <end position="432"/>
    </location>
</feature>
<dbReference type="RefSeq" id="WP_125479353.1">
    <property type="nucleotide sequence ID" value="NZ_RSFW01000009.1"/>
</dbReference>
<dbReference type="PANTHER" id="PTHR43649:SF12">
    <property type="entry name" value="DIACETYLCHITOBIOSE BINDING PROTEIN DASA"/>
    <property type="match status" value="1"/>
</dbReference>
<dbReference type="PROSITE" id="PS51257">
    <property type="entry name" value="PROKAR_LIPOPROTEIN"/>
    <property type="match status" value="1"/>
</dbReference>
<dbReference type="InterPro" id="IPR050490">
    <property type="entry name" value="Bact_solute-bd_prot1"/>
</dbReference>
<dbReference type="PANTHER" id="PTHR43649">
    <property type="entry name" value="ARABINOSE-BINDING PROTEIN-RELATED"/>
    <property type="match status" value="1"/>
</dbReference>
<reference evidence="3" key="1">
    <citation type="submission" date="2018-12" db="EMBL/GenBank/DDBJ databases">
        <title>Bacillus chawlae sp. nov., Bacillus glennii sp. nov., and Bacillus saganii sp. nov. Isolated from the Vehicle Assembly Building at Kennedy Space Center where the Viking Spacecraft were Assembled.</title>
        <authorList>
            <person name="Seuylemezian A."/>
            <person name="Vaishampayan P."/>
        </authorList>
    </citation>
    <scope>NUCLEOTIDE SEQUENCE [LARGE SCALE GENOMIC DNA]</scope>
    <source>
        <strain evidence="3">DSM 13966</strain>
    </source>
</reference>
<sequence>MKRGLAFILAVFLLIGMLAGCSGEQKADAGKKTQDGKVVVDFWTFWGSETRRPIIEKIIEDYNNSQDKVFVKHTFLPWGDIWTKNLASVAAGNPADVIINDINTVSQRAENKQVEELSKYIDDSFKQQFYPHLWDTVEYEGKAYAVPFNTDTRLLFYNKKAFKEAGLDPEKPPATWAELEEYAKKLDVKNGKQYDRVGFYPLWGSVGASSWMTNADSGKGFIDNGELAINTPKKVEALEWILGWKERLGENTVQAFQAEFGSEQANPFIAEKVAMWVDVGTFYTQLRDYGQDLEFGVAPLPEYEEGAGNWAEGGGFVAEIPKGAKNPEEAMDFIKYLTGPEAQKYWAVKNYDNVANIEAAEATIEELKGPDKMVYEATVKNLEQTKMFPVPVEYPDYHSRINPQIDNALLGKTTPEKALEKAENDVEKMKKK</sequence>
<evidence type="ECO:0000256" key="1">
    <source>
        <dbReference type="SAM" id="MobiDB-lite"/>
    </source>
</evidence>
<protein>
    <submittedName>
        <fullName evidence="2">ABC transporter substrate-binding protein</fullName>
    </submittedName>
</protein>
<proteinExistence type="predicted"/>
<evidence type="ECO:0000313" key="2">
    <source>
        <dbReference type="EMBL" id="RSD28269.1"/>
    </source>
</evidence>
<dbReference type="CDD" id="cd14748">
    <property type="entry name" value="PBP2_UgpB"/>
    <property type="match status" value="1"/>
</dbReference>
<comment type="caution">
    <text evidence="2">The sequence shown here is derived from an EMBL/GenBank/DDBJ whole genome shotgun (WGS) entry which is preliminary data.</text>
</comment>
<dbReference type="InterPro" id="IPR006059">
    <property type="entry name" value="SBP"/>
</dbReference>
<dbReference type="Gene3D" id="3.40.190.10">
    <property type="entry name" value="Periplasmic binding protein-like II"/>
    <property type="match status" value="2"/>
</dbReference>
<organism evidence="2 3">
    <name type="scientific">Mesobacillus subterraneus</name>
    <dbReference type="NCBI Taxonomy" id="285983"/>
    <lineage>
        <taxon>Bacteria</taxon>
        <taxon>Bacillati</taxon>
        <taxon>Bacillota</taxon>
        <taxon>Bacilli</taxon>
        <taxon>Bacillales</taxon>
        <taxon>Bacillaceae</taxon>
        <taxon>Mesobacillus</taxon>
    </lineage>
</organism>
<name>A0A3R9KXF3_9BACI</name>
<feature type="region of interest" description="Disordered" evidence="1">
    <location>
        <begin position="412"/>
        <end position="432"/>
    </location>
</feature>
<dbReference type="Pfam" id="PF01547">
    <property type="entry name" value="SBP_bac_1"/>
    <property type="match status" value="1"/>
</dbReference>
<evidence type="ECO:0000313" key="3">
    <source>
        <dbReference type="Proteomes" id="UP000279911"/>
    </source>
</evidence>
<dbReference type="OrthoDB" id="9795467at2"/>
<dbReference type="SUPFAM" id="SSF53850">
    <property type="entry name" value="Periplasmic binding protein-like II"/>
    <property type="match status" value="1"/>
</dbReference>